<feature type="compositionally biased region" description="Basic and acidic residues" evidence="1">
    <location>
        <begin position="1"/>
        <end position="11"/>
    </location>
</feature>
<reference evidence="2" key="1">
    <citation type="submission" date="2022-10" db="EMBL/GenBank/DDBJ databases">
        <title>The complete genomes of actinobacterial strains from the NBC collection.</title>
        <authorList>
            <person name="Joergensen T.S."/>
            <person name="Alvarez Arevalo M."/>
            <person name="Sterndorff E.B."/>
            <person name="Faurdal D."/>
            <person name="Vuksanovic O."/>
            <person name="Mourched A.-S."/>
            <person name="Charusanti P."/>
            <person name="Shaw S."/>
            <person name="Blin K."/>
            <person name="Weber T."/>
        </authorList>
    </citation>
    <scope>NUCLEOTIDE SEQUENCE</scope>
    <source>
        <strain evidence="2">NBC_01401</strain>
    </source>
</reference>
<feature type="region of interest" description="Disordered" evidence="1">
    <location>
        <begin position="1"/>
        <end position="61"/>
    </location>
</feature>
<dbReference type="AlphaFoldDB" id="A0AAU3GTF4"/>
<gene>
    <name evidence="2" type="ORF">OG626_17035</name>
</gene>
<feature type="compositionally biased region" description="Basic and acidic residues" evidence="1">
    <location>
        <begin position="37"/>
        <end position="51"/>
    </location>
</feature>
<dbReference type="EMBL" id="CP109535">
    <property type="protein sequence ID" value="WTY96493.1"/>
    <property type="molecule type" value="Genomic_DNA"/>
</dbReference>
<proteinExistence type="predicted"/>
<protein>
    <submittedName>
        <fullName evidence="2">Uncharacterized protein</fullName>
    </submittedName>
</protein>
<organism evidence="2">
    <name type="scientific">Streptomyces sp. NBC_01401</name>
    <dbReference type="NCBI Taxonomy" id="2903854"/>
    <lineage>
        <taxon>Bacteria</taxon>
        <taxon>Bacillati</taxon>
        <taxon>Actinomycetota</taxon>
        <taxon>Actinomycetes</taxon>
        <taxon>Kitasatosporales</taxon>
        <taxon>Streptomycetaceae</taxon>
        <taxon>Streptomyces</taxon>
    </lineage>
</organism>
<sequence>MSDAQHDHPSEGENEAAEGLRDALDTLLDSAPAPEPRLSDEELLAEIRRAAAESTEDDPPM</sequence>
<evidence type="ECO:0000256" key="1">
    <source>
        <dbReference type="SAM" id="MobiDB-lite"/>
    </source>
</evidence>
<name>A0AAU3GTF4_9ACTN</name>
<accession>A0AAU3GTF4</accession>
<evidence type="ECO:0000313" key="2">
    <source>
        <dbReference type="EMBL" id="WTY96493.1"/>
    </source>
</evidence>